<evidence type="ECO:0000256" key="2">
    <source>
        <dbReference type="ARBA" id="ARBA00005386"/>
    </source>
</evidence>
<dbReference type="Proteomes" id="UP000236724">
    <property type="component" value="Unassembled WGS sequence"/>
</dbReference>
<evidence type="ECO:0000259" key="9">
    <source>
        <dbReference type="Pfam" id="PF13844"/>
    </source>
</evidence>
<feature type="domain" description="O-GlcNAc transferase C-terminal" evidence="9">
    <location>
        <begin position="442"/>
        <end position="595"/>
    </location>
</feature>
<dbReference type="Pfam" id="PF13174">
    <property type="entry name" value="TPR_6"/>
    <property type="match status" value="1"/>
</dbReference>
<sequence>MLIPQLLQTAVQAYETGNFAQAKRCCQKILKKSPNHVAALHIQAILLMTELSQKAARMSAGQQQQLTQKAIHHARKAIKLEPGNADFLTTLGSIYRVANQYEEAEEAYRQALQYNPKEPIALDGLGQTLWHLAGKNQFQKEAAEIYFKQAIAENPNLEIAYFSLAKLSLELDDAEQAVFYGNQALAKHPGASIFATVGDAYQRLEKFVKAEQCYQQGIKKFPDHATCYKQYTDLAIEQGNLQQAKELSNKISTLTPDDPESLIILAKTHELAKEFTTAEAIYNGLINQSLRSEYYYYLAANQVKQGDKQAALESLAQGMAIELERQKDKTFLGIYLAQFTRNWTHFNHAVEVLKLLPPQLPSYQQAHAQQLVRTVLLRINGEHTKYPIHIENDITLYSSYLLDIHYSPEYTQEEVYTAHCEFDRLFAQPLALTSPPHRISSGTGQQLRIGYMSQDFRAHSVAYFIEPILSNHDPEKVAVFCYYNNTHQDAVTERFKGYCNGGWRDCMEWTDDELANIIRRDKIDILVDLMGHTGKNRILVFARKPAPVQMAYLGYSDTTGLTAIDYRLTDTYVEPEGAEQFSSEQLLRMPGSYFCYRPADITKDITVNPLPALSKNYITFGSFNAYNKITNTQIKHWAAILARVPDSRLLLKVRQSGDLLRNFKTIIRKRFAQYGIASERLIIKDYARSLEIALKIYHEVDICLDTYPYNGATTTCESLWMGCPVVSLYGQNHVSRMSLSILSAVGLAELAVDNAQVYIETAVTLAQDIDKLKNLRASMRERLQNSPLMDATGFTKELEQHYQDIWQTYIEASSSPQEQAIITFPL</sequence>
<dbReference type="SMART" id="SM00028">
    <property type="entry name" value="TPR"/>
    <property type="match status" value="5"/>
</dbReference>
<evidence type="ECO:0000313" key="10">
    <source>
        <dbReference type="EMBL" id="SEH04802.1"/>
    </source>
</evidence>
<feature type="domain" description="O-GlcNAc transferase C-terminal" evidence="9">
    <location>
        <begin position="613"/>
        <end position="798"/>
    </location>
</feature>
<dbReference type="InterPro" id="IPR019734">
    <property type="entry name" value="TPR_rpt"/>
</dbReference>
<reference evidence="10 11" key="1">
    <citation type="submission" date="2016-10" db="EMBL/GenBank/DDBJ databases">
        <authorList>
            <person name="de Groot N.N."/>
        </authorList>
    </citation>
    <scope>NUCLEOTIDE SEQUENCE [LARGE SCALE GENOMIC DNA]</scope>
    <source>
        <strain evidence="10">MBHS1</strain>
    </source>
</reference>
<dbReference type="InterPro" id="IPR029489">
    <property type="entry name" value="OGT/SEC/SPY_C"/>
</dbReference>
<dbReference type="Gene3D" id="1.25.40.10">
    <property type="entry name" value="Tetratricopeptide repeat domain"/>
    <property type="match status" value="2"/>
</dbReference>
<evidence type="ECO:0000256" key="8">
    <source>
        <dbReference type="PROSITE-ProRule" id="PRU00339"/>
    </source>
</evidence>
<dbReference type="EC" id="2.4.1.255" evidence="3"/>
<dbReference type="PANTHER" id="PTHR44835">
    <property type="entry name" value="UDP-N-ACETYLGLUCOSAMINE--PEPTIDE N-ACETYLGLUCOSAMINYLTRANSFERASE SPINDLY-RELATED"/>
    <property type="match status" value="1"/>
</dbReference>
<evidence type="ECO:0000256" key="4">
    <source>
        <dbReference type="ARBA" id="ARBA00022676"/>
    </source>
</evidence>
<feature type="repeat" description="TPR" evidence="8">
    <location>
        <begin position="85"/>
        <end position="118"/>
    </location>
</feature>
<keyword evidence="4" id="KW-0328">Glycosyltransferase</keyword>
<keyword evidence="5" id="KW-0808">Transferase</keyword>
<dbReference type="EMBL" id="FMSV02000119">
    <property type="protein sequence ID" value="SEH04802.1"/>
    <property type="molecule type" value="Genomic_DNA"/>
</dbReference>
<dbReference type="AlphaFoldDB" id="A0A1H6F3Z3"/>
<dbReference type="UniPathway" id="UPA00378"/>
<evidence type="ECO:0000256" key="5">
    <source>
        <dbReference type="ARBA" id="ARBA00022679"/>
    </source>
</evidence>
<proteinExistence type="inferred from homology"/>
<comment type="similarity">
    <text evidence="2">Belongs to the glycosyltransferase 41 family. O-GlcNAc transferase subfamily.</text>
</comment>
<name>A0A1H6F3Z3_9GAMM</name>
<dbReference type="OrthoDB" id="5608566at2"/>
<gene>
    <name evidence="10" type="ORF">MBHS_00654</name>
</gene>
<dbReference type="GO" id="GO:0097363">
    <property type="term" value="F:protein O-acetylglucosaminyltransferase activity"/>
    <property type="evidence" value="ECO:0007669"/>
    <property type="project" value="UniProtKB-EC"/>
</dbReference>
<keyword evidence="11" id="KW-1185">Reference proteome</keyword>
<dbReference type="InterPro" id="IPR011990">
    <property type="entry name" value="TPR-like_helical_dom_sf"/>
</dbReference>
<dbReference type="SUPFAM" id="SSF48452">
    <property type="entry name" value="TPR-like"/>
    <property type="match status" value="2"/>
</dbReference>
<keyword evidence="7 8" id="KW-0802">TPR repeat</keyword>
<dbReference type="PROSITE" id="PS50293">
    <property type="entry name" value="TPR_REGION"/>
    <property type="match status" value="1"/>
</dbReference>
<dbReference type="PANTHER" id="PTHR44835:SF1">
    <property type="entry name" value="PROTEIN O-GLCNAC TRANSFERASE"/>
    <property type="match status" value="1"/>
</dbReference>
<dbReference type="PROSITE" id="PS50005">
    <property type="entry name" value="TPR"/>
    <property type="match status" value="2"/>
</dbReference>
<dbReference type="Gene3D" id="3.40.50.2000">
    <property type="entry name" value="Glycogen Phosphorylase B"/>
    <property type="match status" value="1"/>
</dbReference>
<dbReference type="InterPro" id="IPR051939">
    <property type="entry name" value="Glycosyltr_41/O-GlcNAc_trsf"/>
</dbReference>
<evidence type="ECO:0000313" key="11">
    <source>
        <dbReference type="Proteomes" id="UP000236724"/>
    </source>
</evidence>
<dbReference type="Gene3D" id="3.40.50.11380">
    <property type="match status" value="1"/>
</dbReference>
<evidence type="ECO:0000256" key="1">
    <source>
        <dbReference type="ARBA" id="ARBA00004922"/>
    </source>
</evidence>
<keyword evidence="6" id="KW-0677">Repeat</keyword>
<evidence type="ECO:0000256" key="6">
    <source>
        <dbReference type="ARBA" id="ARBA00022737"/>
    </source>
</evidence>
<comment type="pathway">
    <text evidence="1">Protein modification; protein glycosylation.</text>
</comment>
<evidence type="ECO:0000256" key="7">
    <source>
        <dbReference type="ARBA" id="ARBA00022803"/>
    </source>
</evidence>
<evidence type="ECO:0000256" key="3">
    <source>
        <dbReference type="ARBA" id="ARBA00011970"/>
    </source>
</evidence>
<dbReference type="Pfam" id="PF13844">
    <property type="entry name" value="Glyco_transf_41"/>
    <property type="match status" value="2"/>
</dbReference>
<organism evidence="10 11">
    <name type="scientific">Candidatus Venteria ishoeyi</name>
    <dbReference type="NCBI Taxonomy" id="1899563"/>
    <lineage>
        <taxon>Bacteria</taxon>
        <taxon>Pseudomonadati</taxon>
        <taxon>Pseudomonadota</taxon>
        <taxon>Gammaproteobacteria</taxon>
        <taxon>Thiotrichales</taxon>
        <taxon>Thiotrichaceae</taxon>
        <taxon>Venteria</taxon>
    </lineage>
</organism>
<feature type="repeat" description="TPR" evidence="8">
    <location>
        <begin position="191"/>
        <end position="224"/>
    </location>
</feature>
<dbReference type="Pfam" id="PF00515">
    <property type="entry name" value="TPR_1"/>
    <property type="match status" value="1"/>
</dbReference>
<protein>
    <recommendedName>
        <fullName evidence="3">protein O-GlcNAc transferase</fullName>
        <ecNumber evidence="3">2.4.1.255</ecNumber>
    </recommendedName>
</protein>
<accession>A0A1H6F3Z3</accession>